<gene>
    <name evidence="2" type="ORF">IWT30_00016</name>
</gene>
<dbReference type="EMBL" id="BCMF01000001">
    <property type="protein sequence ID" value="GAW98073.1"/>
    <property type="molecule type" value="Genomic_DNA"/>
</dbReference>
<comment type="caution">
    <text evidence="2">The sequence shown here is derived from an EMBL/GenBank/DDBJ whole genome shotgun (WGS) entry which is preliminary data.</text>
</comment>
<evidence type="ECO:0000313" key="2">
    <source>
        <dbReference type="EMBL" id="GAW98073.1"/>
    </source>
</evidence>
<evidence type="ECO:0000313" key="3">
    <source>
        <dbReference type="Proteomes" id="UP000198374"/>
    </source>
</evidence>
<dbReference type="Gene3D" id="3.20.20.100">
    <property type="entry name" value="NADP-dependent oxidoreductase domain"/>
    <property type="match status" value="1"/>
</dbReference>
<keyword evidence="3" id="KW-1185">Reference proteome</keyword>
<name>A0A1Z5I8G4_9LACO</name>
<accession>A0A1Z5I8G4</accession>
<feature type="domain" description="NADP-dependent oxidoreductase" evidence="1">
    <location>
        <begin position="13"/>
        <end position="270"/>
    </location>
</feature>
<dbReference type="InterPro" id="IPR036812">
    <property type="entry name" value="NAD(P)_OxRdtase_dom_sf"/>
</dbReference>
<dbReference type="PRINTS" id="PR00069">
    <property type="entry name" value="ALDKETRDTASE"/>
</dbReference>
<dbReference type="Proteomes" id="UP000198374">
    <property type="component" value="Unassembled WGS sequence"/>
</dbReference>
<dbReference type="PANTHER" id="PTHR43638">
    <property type="entry name" value="OXIDOREDUCTASE, ALDO/KETO REDUCTASE FAMILY PROTEIN"/>
    <property type="match status" value="1"/>
</dbReference>
<organism evidence="2 3">
    <name type="scientific">Secundilactobacillus mixtipabuli</name>
    <dbReference type="NCBI Taxonomy" id="1435342"/>
    <lineage>
        <taxon>Bacteria</taxon>
        <taxon>Bacillati</taxon>
        <taxon>Bacillota</taxon>
        <taxon>Bacilli</taxon>
        <taxon>Lactobacillales</taxon>
        <taxon>Lactobacillaceae</taxon>
        <taxon>Secundilactobacillus</taxon>
    </lineage>
</organism>
<dbReference type="InterPro" id="IPR023210">
    <property type="entry name" value="NADP_OxRdtase_dom"/>
</dbReference>
<dbReference type="PANTHER" id="PTHR43638:SF3">
    <property type="entry name" value="ALDEHYDE REDUCTASE"/>
    <property type="match status" value="1"/>
</dbReference>
<evidence type="ECO:0000259" key="1">
    <source>
        <dbReference type="Pfam" id="PF00248"/>
    </source>
</evidence>
<protein>
    <submittedName>
        <fullName evidence="2">Aldehyde oxidoreductase</fullName>
    </submittedName>
</protein>
<dbReference type="InterPro" id="IPR020471">
    <property type="entry name" value="AKR"/>
</dbReference>
<dbReference type="AlphaFoldDB" id="A0A1Z5I8G4"/>
<dbReference type="GO" id="GO:0016491">
    <property type="term" value="F:oxidoreductase activity"/>
    <property type="evidence" value="ECO:0007669"/>
    <property type="project" value="InterPro"/>
</dbReference>
<sequence>MQTVTIAGAQVPAIGLGTWHMGDDPALQAQEIEAIHAGLAAGAKVIDTAEMYGSGRAETLVGKAIKDVSRDQLYLISKVLPTNASKARMEQSLDASLKRLGVDHVDLYLYHWRGQTPLVETVDELQRLTEAGKTKAWGISNFDVADLKELWQLPNGPQAAANEDLFNLGSRGVEYSLLGWQADHQLPFIAYSPVGAPDQLPTNLASNPNVLTVAQRHHASAYQVLLAWVVSHQQVLAIPQSSNAVHTKENVLAGNIQLSAADLKLLDEAYPAPTKKLPLDVL</sequence>
<reference evidence="2 3" key="1">
    <citation type="submission" date="2015-11" db="EMBL/GenBank/DDBJ databases">
        <title>Draft genome sequences of new species of the genus Lactobacillus isolated from orchardgrass silage.</title>
        <authorList>
            <person name="Tohno M."/>
            <person name="Tanizawa Y."/>
            <person name="Arita M."/>
        </authorList>
    </citation>
    <scope>NUCLEOTIDE SEQUENCE [LARGE SCALE GENOMIC DNA]</scope>
    <source>
        <strain evidence="2 3">IWT30</strain>
    </source>
</reference>
<dbReference type="OrthoDB" id="9773828at2"/>
<dbReference type="RefSeq" id="WP_089107919.1">
    <property type="nucleotide sequence ID" value="NZ_BCMF01000001.1"/>
</dbReference>
<dbReference type="Pfam" id="PF00248">
    <property type="entry name" value="Aldo_ket_red"/>
    <property type="match status" value="1"/>
</dbReference>
<dbReference type="SUPFAM" id="SSF51430">
    <property type="entry name" value="NAD(P)-linked oxidoreductase"/>
    <property type="match status" value="1"/>
</dbReference>
<proteinExistence type="predicted"/>